<protein>
    <submittedName>
        <fullName evidence="3">Uncharacterized protein LOC120262685</fullName>
    </submittedName>
</protein>
<organism evidence="2 3">
    <name type="scientific">Dioscorea cayennensis subsp. rotundata</name>
    <name type="common">White Guinea yam</name>
    <name type="synonym">Dioscorea rotundata</name>
    <dbReference type="NCBI Taxonomy" id="55577"/>
    <lineage>
        <taxon>Eukaryota</taxon>
        <taxon>Viridiplantae</taxon>
        <taxon>Streptophyta</taxon>
        <taxon>Embryophyta</taxon>
        <taxon>Tracheophyta</taxon>
        <taxon>Spermatophyta</taxon>
        <taxon>Magnoliopsida</taxon>
        <taxon>Liliopsida</taxon>
        <taxon>Dioscoreales</taxon>
        <taxon>Dioscoreaceae</taxon>
        <taxon>Dioscorea</taxon>
    </lineage>
</organism>
<dbReference type="Pfam" id="PF13960">
    <property type="entry name" value="DUF4218"/>
    <property type="match status" value="1"/>
</dbReference>
<evidence type="ECO:0000259" key="1">
    <source>
        <dbReference type="Pfam" id="PF13960"/>
    </source>
</evidence>
<reference evidence="2" key="1">
    <citation type="submission" date="2025-05" db="UniProtKB">
        <authorList>
            <consortium name="RefSeq"/>
        </authorList>
    </citation>
    <scope>NUCLEOTIDE SEQUENCE [LARGE SCALE GENOMIC DNA]</scope>
</reference>
<dbReference type="InterPro" id="IPR025452">
    <property type="entry name" value="DUF4218"/>
</dbReference>
<evidence type="ECO:0000313" key="3">
    <source>
        <dbReference type="RefSeq" id="XP_039126600.1"/>
    </source>
</evidence>
<dbReference type="Proteomes" id="UP001515500">
    <property type="component" value="Chromosome 1"/>
</dbReference>
<dbReference type="PANTHER" id="PTHR48258">
    <property type="entry name" value="DUF4218 DOMAIN-CONTAINING PROTEIN-RELATED"/>
    <property type="match status" value="1"/>
</dbReference>
<proteinExistence type="predicted"/>
<evidence type="ECO:0000313" key="2">
    <source>
        <dbReference type="Proteomes" id="UP001515500"/>
    </source>
</evidence>
<dbReference type="RefSeq" id="XP_039126600.1">
    <property type="nucleotide sequence ID" value="XM_039270666.1"/>
</dbReference>
<accession>A0AB40BGS2</accession>
<keyword evidence="2" id="KW-1185">Reference proteome</keyword>
<sequence length="494" mass="57330">MAEEDKLSFDGTQEFRNAPLPSSGIEVLRQVEDMNGSKDGPWKKKSIFFTLPYWKHLLLRYNLDVMHIEKNVCDNIFGTLIGQDGKSKDTYKSRLDLVEMGIRSILHPKTHPDTNIQYLPQASYQMSLEEKNNFLKILKEMRTPDEYSSNISRCVQLKQRKLIGLKSYDCHLLMQEFLPIAIRCSLPEKVCSVLIDLSNFFKDLCSKVLQESVFDLLEYRAASTLCEMEKNFPPSFFTIMVHLVIHLANEARLAGPVIYRWMYPVERFLLTLKTYVRNRASPEGSIAEGYLANECLTFASRYLVGTKTSFNQSTRNEEDQNVANDEEVSIFANVGRPLGRKKNKGFSSNKRKRVSRITLDNQTLVQAHRYVLFNFDRVAPFLKKHEQFIKRRNRSPRLSPYEIQKLQSETFHDWFHDYVSQLEQQGNANITDELRLLARGPMDTTRRYTGYIVNGFRFHTKARERWLKTQNSGVVVTSKMMSYASSGMHTIEGD</sequence>
<dbReference type="PANTHER" id="PTHR48258:SF15">
    <property type="entry name" value="OS02G0543900 PROTEIN"/>
    <property type="match status" value="1"/>
</dbReference>
<name>A0AB40BGS2_DIOCR</name>
<dbReference type="AlphaFoldDB" id="A0AB40BGS2"/>
<reference evidence="3" key="2">
    <citation type="submission" date="2025-08" db="UniProtKB">
        <authorList>
            <consortium name="RefSeq"/>
        </authorList>
    </citation>
    <scope>IDENTIFICATION</scope>
</reference>
<gene>
    <name evidence="3" type="primary">LOC120262685</name>
</gene>
<feature type="domain" description="DUF4218" evidence="1">
    <location>
        <begin position="204"/>
        <end position="316"/>
    </location>
</feature>
<dbReference type="GeneID" id="120262685"/>